<name>A0ABT9US24_9FIRM</name>
<accession>A0ABT9US24</accession>
<evidence type="ECO:0000313" key="2">
    <source>
        <dbReference type="Proteomes" id="UP001228504"/>
    </source>
</evidence>
<sequence>MKKYLNPILLLIVFLSIILVSSIMISKFPYDHPKLEVSSPKDNINFEASTNGGNWFDSYGGNSFDLGTYDIVRLNEIETIQVSCNTNIKLNLSFTKNIKTFKVYSINKTIKENDKHTEVEVSNYTFTTPKKTGVYGYIVETVWDDSHNVRFILKLKCK</sequence>
<keyword evidence="2" id="KW-1185">Reference proteome</keyword>
<gene>
    <name evidence="1" type="ORF">J2S18_001039</name>
</gene>
<comment type="caution">
    <text evidence="1">The sequence shown here is derived from an EMBL/GenBank/DDBJ whole genome shotgun (WGS) entry which is preliminary data.</text>
</comment>
<protein>
    <submittedName>
        <fullName evidence="1">Uncharacterized protein</fullName>
    </submittedName>
</protein>
<organism evidence="1 2">
    <name type="scientific">Eubacterium multiforme</name>
    <dbReference type="NCBI Taxonomy" id="83339"/>
    <lineage>
        <taxon>Bacteria</taxon>
        <taxon>Bacillati</taxon>
        <taxon>Bacillota</taxon>
        <taxon>Clostridia</taxon>
        <taxon>Eubacteriales</taxon>
        <taxon>Eubacteriaceae</taxon>
        <taxon>Eubacterium</taxon>
    </lineage>
</organism>
<evidence type="ECO:0000313" key="1">
    <source>
        <dbReference type="EMBL" id="MDQ0149109.1"/>
    </source>
</evidence>
<dbReference type="EMBL" id="JAUSUF010000002">
    <property type="protein sequence ID" value="MDQ0149109.1"/>
    <property type="molecule type" value="Genomic_DNA"/>
</dbReference>
<proteinExistence type="predicted"/>
<dbReference type="Proteomes" id="UP001228504">
    <property type="component" value="Unassembled WGS sequence"/>
</dbReference>
<dbReference type="RefSeq" id="WP_307484119.1">
    <property type="nucleotide sequence ID" value="NZ_JAUSUF010000002.1"/>
</dbReference>
<reference evidence="1 2" key="1">
    <citation type="submission" date="2023-07" db="EMBL/GenBank/DDBJ databases">
        <title>Genomic Encyclopedia of Type Strains, Phase IV (KMG-IV): sequencing the most valuable type-strain genomes for metagenomic binning, comparative biology and taxonomic classification.</title>
        <authorList>
            <person name="Goeker M."/>
        </authorList>
    </citation>
    <scope>NUCLEOTIDE SEQUENCE [LARGE SCALE GENOMIC DNA]</scope>
    <source>
        <strain evidence="1 2">DSM 20694</strain>
    </source>
</reference>